<keyword evidence="1" id="KW-0805">Transcription regulation</keyword>
<evidence type="ECO:0000259" key="4">
    <source>
        <dbReference type="PROSITE" id="PS50949"/>
    </source>
</evidence>
<dbReference type="CDD" id="cd07377">
    <property type="entry name" value="WHTH_GntR"/>
    <property type="match status" value="1"/>
</dbReference>
<dbReference type="SMART" id="SM00345">
    <property type="entry name" value="HTH_GNTR"/>
    <property type="match status" value="1"/>
</dbReference>
<accession>A0ABS6H644</accession>
<evidence type="ECO:0000256" key="2">
    <source>
        <dbReference type="ARBA" id="ARBA00023125"/>
    </source>
</evidence>
<keyword evidence="6" id="KW-1185">Reference proteome</keyword>
<name>A0ABS6H644_9PROT</name>
<dbReference type="Pfam" id="PF00392">
    <property type="entry name" value="GntR"/>
    <property type="match status" value="1"/>
</dbReference>
<dbReference type="SMART" id="SM00895">
    <property type="entry name" value="FCD"/>
    <property type="match status" value="1"/>
</dbReference>
<evidence type="ECO:0000313" key="6">
    <source>
        <dbReference type="Proteomes" id="UP000689967"/>
    </source>
</evidence>
<keyword evidence="2" id="KW-0238">DNA-binding</keyword>
<dbReference type="PANTHER" id="PTHR43537:SF49">
    <property type="entry name" value="TRANSCRIPTIONAL REGULATORY PROTEIN"/>
    <property type="match status" value="1"/>
</dbReference>
<keyword evidence="3" id="KW-0804">Transcription</keyword>
<reference evidence="5 6" key="1">
    <citation type="submission" date="2021-01" db="EMBL/GenBank/DDBJ databases">
        <title>Roseomonas sp. nov, a bacterium isolated from an oil production mixture in Yumen Oilfield.</title>
        <authorList>
            <person name="Wu D."/>
        </authorList>
    </citation>
    <scope>NUCLEOTIDE SEQUENCE [LARGE SCALE GENOMIC DNA]</scope>
    <source>
        <strain evidence="5 6">ROY-5-3</strain>
    </source>
</reference>
<evidence type="ECO:0000256" key="3">
    <source>
        <dbReference type="ARBA" id="ARBA00023163"/>
    </source>
</evidence>
<dbReference type="Proteomes" id="UP000689967">
    <property type="component" value="Unassembled WGS sequence"/>
</dbReference>
<feature type="domain" description="HTH gntR-type" evidence="4">
    <location>
        <begin position="4"/>
        <end position="71"/>
    </location>
</feature>
<proteinExistence type="predicted"/>
<evidence type="ECO:0000256" key="1">
    <source>
        <dbReference type="ARBA" id="ARBA00023015"/>
    </source>
</evidence>
<dbReference type="RefSeq" id="WP_216875055.1">
    <property type="nucleotide sequence ID" value="NZ_JAERQM010000002.1"/>
</dbReference>
<protein>
    <submittedName>
        <fullName evidence="5">GntR family transcriptional regulator</fullName>
    </submittedName>
</protein>
<dbReference type="EMBL" id="JAERQM010000002">
    <property type="protein sequence ID" value="MBU8544160.1"/>
    <property type="molecule type" value="Genomic_DNA"/>
</dbReference>
<dbReference type="PANTHER" id="PTHR43537">
    <property type="entry name" value="TRANSCRIPTIONAL REGULATOR, GNTR FAMILY"/>
    <property type="match status" value="1"/>
</dbReference>
<dbReference type="Pfam" id="PF07729">
    <property type="entry name" value="FCD"/>
    <property type="match status" value="1"/>
</dbReference>
<gene>
    <name evidence="5" type="ORF">JJQ90_10610</name>
</gene>
<sequence length="214" mass="23961">MPSESAQELCLGYLREEILSGRLPPGSRIRPEQVATHLGLSRMPVREALHQLDAEGLVTLRPNRGALVTELNRRDLMEIFEMRALLEGLCARHAARLATPADIEELDAEAQAMRRVARDPARWVERHEAFHDRLCLLGDRPRAAAEARRLRLLVRPLLRGFAAVERDPETLGHEHEVIVDALRDGDARRAEKLAVLHVNANAHALLGLIPAPVR</sequence>
<dbReference type="PROSITE" id="PS50949">
    <property type="entry name" value="HTH_GNTR"/>
    <property type="match status" value="1"/>
</dbReference>
<organism evidence="5 6">
    <name type="scientific">Falsiroseomonas oleicola</name>
    <dbReference type="NCBI Taxonomy" id="2801474"/>
    <lineage>
        <taxon>Bacteria</taxon>
        <taxon>Pseudomonadati</taxon>
        <taxon>Pseudomonadota</taxon>
        <taxon>Alphaproteobacteria</taxon>
        <taxon>Acetobacterales</taxon>
        <taxon>Roseomonadaceae</taxon>
        <taxon>Falsiroseomonas</taxon>
    </lineage>
</organism>
<dbReference type="InterPro" id="IPR011711">
    <property type="entry name" value="GntR_C"/>
</dbReference>
<evidence type="ECO:0000313" key="5">
    <source>
        <dbReference type="EMBL" id="MBU8544160.1"/>
    </source>
</evidence>
<dbReference type="InterPro" id="IPR000524">
    <property type="entry name" value="Tscrpt_reg_HTH_GntR"/>
</dbReference>
<comment type="caution">
    <text evidence="5">The sequence shown here is derived from an EMBL/GenBank/DDBJ whole genome shotgun (WGS) entry which is preliminary data.</text>
</comment>